<keyword evidence="3" id="KW-1185">Reference proteome</keyword>
<dbReference type="RefSeq" id="WP_344547302.1">
    <property type="nucleotide sequence ID" value="NZ_BAAATD010000013.1"/>
</dbReference>
<comment type="caution">
    <text evidence="2">The sequence shown here is derived from an EMBL/GenBank/DDBJ whole genome shotgun (WGS) entry which is preliminary data.</text>
</comment>
<proteinExistence type="predicted"/>
<evidence type="ECO:0000313" key="2">
    <source>
        <dbReference type="EMBL" id="GAA2627381.1"/>
    </source>
</evidence>
<feature type="region of interest" description="Disordered" evidence="1">
    <location>
        <begin position="46"/>
        <end position="71"/>
    </location>
</feature>
<gene>
    <name evidence="2" type="ORF">GCM10010411_75620</name>
</gene>
<dbReference type="EMBL" id="BAAATD010000013">
    <property type="protein sequence ID" value="GAA2627381.1"/>
    <property type="molecule type" value="Genomic_DNA"/>
</dbReference>
<dbReference type="Proteomes" id="UP001501509">
    <property type="component" value="Unassembled WGS sequence"/>
</dbReference>
<protein>
    <submittedName>
        <fullName evidence="2">Uncharacterized protein</fullName>
    </submittedName>
</protein>
<evidence type="ECO:0000313" key="3">
    <source>
        <dbReference type="Proteomes" id="UP001501509"/>
    </source>
</evidence>
<evidence type="ECO:0000256" key="1">
    <source>
        <dbReference type="SAM" id="MobiDB-lite"/>
    </source>
</evidence>
<organism evidence="2 3">
    <name type="scientific">Actinomadura fulvescens</name>
    <dbReference type="NCBI Taxonomy" id="46160"/>
    <lineage>
        <taxon>Bacteria</taxon>
        <taxon>Bacillati</taxon>
        <taxon>Actinomycetota</taxon>
        <taxon>Actinomycetes</taxon>
        <taxon>Streptosporangiales</taxon>
        <taxon>Thermomonosporaceae</taxon>
        <taxon>Actinomadura</taxon>
    </lineage>
</organism>
<reference evidence="2 3" key="1">
    <citation type="journal article" date="2019" name="Int. J. Syst. Evol. Microbiol.">
        <title>The Global Catalogue of Microorganisms (GCM) 10K type strain sequencing project: providing services to taxonomists for standard genome sequencing and annotation.</title>
        <authorList>
            <consortium name="The Broad Institute Genomics Platform"/>
            <consortium name="The Broad Institute Genome Sequencing Center for Infectious Disease"/>
            <person name="Wu L."/>
            <person name="Ma J."/>
        </authorList>
    </citation>
    <scope>NUCLEOTIDE SEQUENCE [LARGE SCALE GENOMIC DNA]</scope>
    <source>
        <strain evidence="2 3">JCM 6833</strain>
    </source>
</reference>
<sequence length="254" mass="28266">MCWNQARAEATNARAGGDTRQKVRAANFLDQVGAFHQLSFAGMHSQRGSFTAPRRSHEQRGRPRLHPPPSVRQPVVQWLQPKLFDAPRDFTRFNEANDADLDNPWLAWSIHLAHQIGEAHGWRRGNRYGVHRALIIVLSSHAAGDIVRYSELFPAMRALDISVERVAEVLTAMGIFHDDRSSSFENWLERMLDGLAAGIREPPRHGCAPCATAARAPGHAIRQRSGTTWVTHARPCWPGLSATTTYAKSPATTS</sequence>
<accession>A0ABN3QIG9</accession>
<name>A0ABN3QIG9_9ACTN</name>